<evidence type="ECO:0008006" key="3">
    <source>
        <dbReference type="Google" id="ProtNLM"/>
    </source>
</evidence>
<name>A0A519BIV1_ACIG2</name>
<protein>
    <recommendedName>
        <fullName evidence="3">Sulfur reduction protein DsrE</fullName>
    </recommendedName>
</protein>
<gene>
    <name evidence="1" type="ORF">EVJ46_02915</name>
</gene>
<dbReference type="PANTHER" id="PTHR37691">
    <property type="entry name" value="BLR3518 PROTEIN"/>
    <property type="match status" value="1"/>
</dbReference>
<accession>A0A519BIV1</accession>
<evidence type="ECO:0000313" key="2">
    <source>
        <dbReference type="Proteomes" id="UP000316562"/>
    </source>
</evidence>
<dbReference type="EMBL" id="SGBC01000001">
    <property type="protein sequence ID" value="RZD17198.1"/>
    <property type="molecule type" value="Genomic_DNA"/>
</dbReference>
<sequence length="160" mass="18773">MYIFLKFILLLLISFSVISIYSKNAFSSTNQKINTVSYFQHKTLKELYVVSQNPKKWPLLLSDISNAIIYSNRYFFRYKIIVVGYGPGGIKFFMNKYNKKNYPTIQSFHTYGVKFVTCHLTMKTLGIKKSHLFKFVKIAYPGAVFYIFKLKSQGYVNINY</sequence>
<dbReference type="SUPFAM" id="SSF75169">
    <property type="entry name" value="DsrEFH-like"/>
    <property type="match status" value="1"/>
</dbReference>
<reference evidence="1 2" key="1">
    <citation type="journal article" date="2019" name="ISME J.">
        <title>Insights into ecological role of a new deltaproteobacterial order Candidatus Acidulodesulfobacterales by metagenomics and metatranscriptomics.</title>
        <authorList>
            <person name="Tan S."/>
            <person name="Liu J."/>
            <person name="Fang Y."/>
            <person name="Hedlund B.P."/>
            <person name="Lian Z.H."/>
            <person name="Huang L.Y."/>
            <person name="Li J.T."/>
            <person name="Huang L.N."/>
            <person name="Li W.J."/>
            <person name="Jiang H.C."/>
            <person name="Dong H.L."/>
            <person name="Shu W.S."/>
        </authorList>
    </citation>
    <scope>NUCLEOTIDE SEQUENCE [LARGE SCALE GENOMIC DNA]</scope>
    <source>
        <strain evidence="1">AP2</strain>
    </source>
</reference>
<dbReference type="Gene3D" id="3.40.1260.10">
    <property type="entry name" value="DsrEFH-like"/>
    <property type="match status" value="1"/>
</dbReference>
<dbReference type="InterPro" id="IPR027396">
    <property type="entry name" value="DsrEFH-like"/>
</dbReference>
<comment type="caution">
    <text evidence="1">The sequence shown here is derived from an EMBL/GenBank/DDBJ whole genome shotgun (WGS) entry which is preliminary data.</text>
</comment>
<evidence type="ECO:0000313" key="1">
    <source>
        <dbReference type="EMBL" id="RZD17198.1"/>
    </source>
</evidence>
<dbReference type="Proteomes" id="UP000316562">
    <property type="component" value="Unassembled WGS sequence"/>
</dbReference>
<dbReference type="PANTHER" id="PTHR37691:SF1">
    <property type="entry name" value="BLR3518 PROTEIN"/>
    <property type="match status" value="1"/>
</dbReference>
<dbReference type="AlphaFoldDB" id="A0A519BIV1"/>
<organism evidence="1 2">
    <name type="scientific">Acididesulfobacter guangdongensis</name>
    <dbReference type="NCBI Taxonomy" id="2597225"/>
    <lineage>
        <taxon>Bacteria</taxon>
        <taxon>Deltaproteobacteria</taxon>
        <taxon>Candidatus Acidulodesulfobacterales</taxon>
        <taxon>Candidatus Acididesulfobacter</taxon>
    </lineage>
</organism>
<proteinExistence type="predicted"/>